<keyword evidence="4 7" id="KW-0812">Transmembrane</keyword>
<keyword evidence="3" id="KW-1003">Cell membrane</keyword>
<evidence type="ECO:0000256" key="3">
    <source>
        <dbReference type="ARBA" id="ARBA00022475"/>
    </source>
</evidence>
<feature type="transmembrane region" description="Helical" evidence="7">
    <location>
        <begin position="234"/>
        <end position="255"/>
    </location>
</feature>
<accession>A0A1J5QYU8</accession>
<dbReference type="AlphaFoldDB" id="A0A1J5QYU8"/>
<evidence type="ECO:0000256" key="5">
    <source>
        <dbReference type="ARBA" id="ARBA00022989"/>
    </source>
</evidence>
<evidence type="ECO:0000313" key="8">
    <source>
        <dbReference type="EMBL" id="OIQ88878.1"/>
    </source>
</evidence>
<feature type="transmembrane region" description="Helical" evidence="7">
    <location>
        <begin position="74"/>
        <end position="97"/>
    </location>
</feature>
<comment type="similarity">
    <text evidence="2">Belongs to the UPF0718 family.</text>
</comment>
<dbReference type="InterPro" id="IPR053166">
    <property type="entry name" value="UPF0718_permease"/>
</dbReference>
<evidence type="ECO:0000256" key="2">
    <source>
        <dbReference type="ARBA" id="ARBA00006386"/>
    </source>
</evidence>
<reference evidence="8" key="1">
    <citation type="submission" date="2016-10" db="EMBL/GenBank/DDBJ databases">
        <title>Sequence of Gallionella enrichment culture.</title>
        <authorList>
            <person name="Poehlein A."/>
            <person name="Muehling M."/>
            <person name="Daniel R."/>
        </authorList>
    </citation>
    <scope>NUCLEOTIDE SEQUENCE</scope>
</reference>
<feature type="transmembrane region" description="Helical" evidence="7">
    <location>
        <begin position="109"/>
        <end position="131"/>
    </location>
</feature>
<dbReference type="PANTHER" id="PTHR42775:SF1">
    <property type="entry name" value="PERMEASE RV2963-RELATED"/>
    <property type="match status" value="1"/>
</dbReference>
<sequence>MFVIFTHLADWLVFTQLGLAHGTKFSDALHFFVEDVSKIFVLLTVIIFVVGMLRTLMTPERLRHALAGRRRGPAYGLAGLLGAVTPFCSCSAVPLFIGLLEAGVPMGVTMTFLITSPMVNEVAVVMLLALLGWKLTALYFGTGMVVGIVGGLLIDALGLERYVEDYVWKIRMGQVAELAADLSLKGRMAYGWLQVREILGRVWLYVLIGIGVGAGLHGYVPADFFLRHAGPDNPFAVPLAVLAGVPLYSNAAGMIPIVEALLGKGLPVGTVLALMMSVTALSLPEMMILRKVLKLPMLAFFAAYLAIAFMVVGYLFNFILG</sequence>
<evidence type="ECO:0000256" key="4">
    <source>
        <dbReference type="ARBA" id="ARBA00022692"/>
    </source>
</evidence>
<organism evidence="8">
    <name type="scientific">mine drainage metagenome</name>
    <dbReference type="NCBI Taxonomy" id="410659"/>
    <lineage>
        <taxon>unclassified sequences</taxon>
        <taxon>metagenomes</taxon>
        <taxon>ecological metagenomes</taxon>
    </lineage>
</organism>
<feature type="transmembrane region" description="Helical" evidence="7">
    <location>
        <begin position="295"/>
        <end position="316"/>
    </location>
</feature>
<feature type="transmembrane region" description="Helical" evidence="7">
    <location>
        <begin position="261"/>
        <end position="283"/>
    </location>
</feature>
<comment type="subcellular location">
    <subcellularLocation>
        <location evidence="1">Cell membrane</location>
        <topology evidence="1">Multi-pass membrane protein</topology>
    </subcellularLocation>
</comment>
<feature type="transmembrane region" description="Helical" evidence="7">
    <location>
        <begin position="138"/>
        <end position="159"/>
    </location>
</feature>
<feature type="transmembrane region" description="Helical" evidence="7">
    <location>
        <begin position="202"/>
        <end position="222"/>
    </location>
</feature>
<dbReference type="EMBL" id="MLJW01000354">
    <property type="protein sequence ID" value="OIQ88878.1"/>
    <property type="molecule type" value="Genomic_DNA"/>
</dbReference>
<evidence type="ECO:0000256" key="7">
    <source>
        <dbReference type="SAM" id="Phobius"/>
    </source>
</evidence>
<comment type="caution">
    <text evidence="8">The sequence shown here is derived from an EMBL/GenBank/DDBJ whole genome shotgun (WGS) entry which is preliminary data.</text>
</comment>
<name>A0A1J5QYU8_9ZZZZ</name>
<feature type="transmembrane region" description="Helical" evidence="7">
    <location>
        <begin position="36"/>
        <end position="53"/>
    </location>
</feature>
<evidence type="ECO:0000256" key="6">
    <source>
        <dbReference type="ARBA" id="ARBA00023136"/>
    </source>
</evidence>
<protein>
    <submittedName>
        <fullName evidence="8">Putative two-component membrane permease complex subunit</fullName>
    </submittedName>
</protein>
<dbReference type="PANTHER" id="PTHR42775">
    <property type="entry name" value="PERMEASE RV2963-RELATED"/>
    <property type="match status" value="1"/>
</dbReference>
<keyword evidence="6 7" id="KW-0472">Membrane</keyword>
<dbReference type="Pfam" id="PF03773">
    <property type="entry name" value="ArsP_1"/>
    <property type="match status" value="1"/>
</dbReference>
<evidence type="ECO:0000256" key="1">
    <source>
        <dbReference type="ARBA" id="ARBA00004651"/>
    </source>
</evidence>
<proteinExistence type="inferred from homology"/>
<dbReference type="InterPro" id="IPR005524">
    <property type="entry name" value="DUF318"/>
</dbReference>
<gene>
    <name evidence="8" type="ORF">GALL_292510</name>
</gene>
<dbReference type="GO" id="GO:0005886">
    <property type="term" value="C:plasma membrane"/>
    <property type="evidence" value="ECO:0007669"/>
    <property type="project" value="UniProtKB-SubCell"/>
</dbReference>
<keyword evidence="5 7" id="KW-1133">Transmembrane helix</keyword>